<evidence type="ECO:0000256" key="1">
    <source>
        <dbReference type="SAM" id="MobiDB-lite"/>
    </source>
</evidence>
<feature type="chain" id="PRO_5030708878" description="DUF4340 domain-containing protein" evidence="2">
    <location>
        <begin position="20"/>
        <end position="408"/>
    </location>
</feature>
<gene>
    <name evidence="4" type="ORF">HNQ52_000912</name>
</gene>
<accession>A0A7W8FYR0</accession>
<protein>
    <recommendedName>
        <fullName evidence="3">DUF4340 domain-containing protein</fullName>
    </recommendedName>
</protein>
<dbReference type="InterPro" id="IPR025641">
    <property type="entry name" value="DUF4340"/>
</dbReference>
<dbReference type="Pfam" id="PF14238">
    <property type="entry name" value="DUF4340"/>
    <property type="match status" value="1"/>
</dbReference>
<organism evidence="4 5">
    <name type="scientific">Chiayiivirga flava</name>
    <dbReference type="NCBI Taxonomy" id="659595"/>
    <lineage>
        <taxon>Bacteria</taxon>
        <taxon>Pseudomonadati</taxon>
        <taxon>Pseudomonadota</taxon>
        <taxon>Gammaproteobacteria</taxon>
        <taxon>Lysobacterales</taxon>
        <taxon>Lysobacteraceae</taxon>
        <taxon>Chiayiivirga</taxon>
    </lineage>
</organism>
<keyword evidence="5" id="KW-1185">Reference proteome</keyword>
<evidence type="ECO:0000256" key="2">
    <source>
        <dbReference type="SAM" id="SignalP"/>
    </source>
</evidence>
<evidence type="ECO:0000259" key="3">
    <source>
        <dbReference type="Pfam" id="PF14238"/>
    </source>
</evidence>
<feature type="compositionally biased region" description="Low complexity" evidence="1">
    <location>
        <begin position="327"/>
        <end position="359"/>
    </location>
</feature>
<reference evidence="4 5" key="1">
    <citation type="submission" date="2020-08" db="EMBL/GenBank/DDBJ databases">
        <title>Genomic Encyclopedia of Type Strains, Phase IV (KMG-IV): sequencing the most valuable type-strain genomes for metagenomic binning, comparative biology and taxonomic classification.</title>
        <authorList>
            <person name="Goeker M."/>
        </authorList>
    </citation>
    <scope>NUCLEOTIDE SEQUENCE [LARGE SCALE GENOMIC DNA]</scope>
    <source>
        <strain evidence="4 5">DSM 24163</strain>
    </source>
</reference>
<evidence type="ECO:0000313" key="5">
    <source>
        <dbReference type="Proteomes" id="UP000521199"/>
    </source>
</evidence>
<dbReference type="Proteomes" id="UP000521199">
    <property type="component" value="Unassembled WGS sequence"/>
</dbReference>
<keyword evidence="2" id="KW-0732">Signal</keyword>
<proteinExistence type="predicted"/>
<comment type="caution">
    <text evidence="4">The sequence shown here is derived from an EMBL/GenBank/DDBJ whole genome shotgun (WGS) entry which is preliminary data.</text>
</comment>
<sequence>MTRHKLVVLAVVAALGAAAALWSTQTRKPDTDVPAAQPLVPGLQEAINDVSALRIVAPGNNTVATIERGDAGWTLKEKGGYAVDTAKVRDFLLSLAQARRIEAKTSNPELYARLGVADVAQGDATGTQIEIDGLAQPARLIVGENVQRGAGTFVREAGQAQSWQIDTNLAVERAPAKWLQPEIVDIAPSRVESVSIRHPEGAAIEIVQAPDDGAADFVLRTVPKGREPESEFAADAAAGLLSGLRLDDVAPAAQADPGETKVTTSTFVIDDGTTLTITSWKAGDKTLARLAATLDEDKAAAFVEQAQARAAREAASAAAAAQGAASSDAAATAPDETGDAAAADAPAPASTPAAPAVDPAADREQRLAAIRDGVEAMQAKFAQWTYTLPSYKASNLNKTLEDYLKPKA</sequence>
<evidence type="ECO:0000313" key="4">
    <source>
        <dbReference type="EMBL" id="MBB5207396.1"/>
    </source>
</evidence>
<dbReference type="RefSeq" id="WP_183959906.1">
    <property type="nucleotide sequence ID" value="NZ_JACHHP010000001.1"/>
</dbReference>
<feature type="signal peptide" evidence="2">
    <location>
        <begin position="1"/>
        <end position="19"/>
    </location>
</feature>
<name>A0A7W8FYR0_9GAMM</name>
<feature type="domain" description="DUF4340" evidence="3">
    <location>
        <begin position="73"/>
        <end position="256"/>
    </location>
</feature>
<dbReference type="EMBL" id="JACHHP010000001">
    <property type="protein sequence ID" value="MBB5207396.1"/>
    <property type="molecule type" value="Genomic_DNA"/>
</dbReference>
<dbReference type="AlphaFoldDB" id="A0A7W8FYR0"/>
<feature type="region of interest" description="Disordered" evidence="1">
    <location>
        <begin position="327"/>
        <end position="361"/>
    </location>
</feature>